<dbReference type="PANTHER" id="PTHR43633:SF1">
    <property type="entry name" value="ALCOHOL DEHYDROGENASE YQHD"/>
    <property type="match status" value="1"/>
</dbReference>
<name>K1JUD3_9BURK</name>
<dbReference type="eggNOG" id="COG1979">
    <property type="taxonomic scope" value="Bacteria"/>
</dbReference>
<organism evidence="6 7">
    <name type="scientific">Sutterella wadsworthensis 2_1_59BFAA</name>
    <dbReference type="NCBI Taxonomy" id="742823"/>
    <lineage>
        <taxon>Bacteria</taxon>
        <taxon>Pseudomonadati</taxon>
        <taxon>Pseudomonadota</taxon>
        <taxon>Betaproteobacteria</taxon>
        <taxon>Burkholderiales</taxon>
        <taxon>Sutterellaceae</taxon>
        <taxon>Sutterella</taxon>
    </lineage>
</organism>
<dbReference type="OrthoDB" id="9778433at2"/>
<dbReference type="Pfam" id="PF25137">
    <property type="entry name" value="ADH_Fe_C"/>
    <property type="match status" value="1"/>
</dbReference>
<dbReference type="Proteomes" id="UP000005835">
    <property type="component" value="Unassembled WGS sequence"/>
</dbReference>
<dbReference type="RefSeq" id="WP_005434894.1">
    <property type="nucleotide sequence ID" value="NZ_JH815515.1"/>
</dbReference>
<dbReference type="HOGENOM" id="CLU_007207_0_4_4"/>
<dbReference type="GO" id="GO:0005829">
    <property type="term" value="C:cytosol"/>
    <property type="evidence" value="ECO:0007669"/>
    <property type="project" value="TreeGrafter"/>
</dbReference>
<evidence type="ECO:0000256" key="3">
    <source>
        <dbReference type="ARBA" id="ARBA00023002"/>
    </source>
</evidence>
<evidence type="ECO:0000259" key="5">
    <source>
        <dbReference type="Pfam" id="PF25137"/>
    </source>
</evidence>
<proteinExistence type="inferred from homology"/>
<gene>
    <name evidence="6" type="ORF">HMPREF9465_01092</name>
</gene>
<dbReference type="AlphaFoldDB" id="K1JUD3"/>
<dbReference type="SUPFAM" id="SSF56796">
    <property type="entry name" value="Dehydroquinate synthase-like"/>
    <property type="match status" value="1"/>
</dbReference>
<evidence type="ECO:0000256" key="2">
    <source>
        <dbReference type="ARBA" id="ARBA00007358"/>
    </source>
</evidence>
<dbReference type="Pfam" id="PF00465">
    <property type="entry name" value="Fe-ADH"/>
    <property type="match status" value="1"/>
</dbReference>
<sequence length="386" mass="41675">MLNFAYHNPVRLVFGRGAENEAGRLAETVARTHKCLVVYGGGSVVRSGLLASVRKSLEAAGMTVIEKGGVHPNPRLCFVRETVDWMRDQGVGLVVAVGGGSVIDTAKCIALGLEYEGDCWDFFDGHAVPEKALPVLAVLTIPAAGSEQSVRCVISHHGTKAGIGAECLRPAAAIVNPECFMTLPRHQVAAGVVDMISHIMERYFTRTTATAYVDAQSEAAMRTAIEFGPKVWADARDYDSWCQIGMVGSFAHNGYFGLGREEDWACHAIEHEISGWNEAITHGMGLSVVIPAWMRYVSERTPARLAQFARNVFGIVEADDAEAAKKGIEALVAFYKSLGMPTRMGELGADECPVESLARHCCRRGPVGRLLPLEASDVEAILKNAF</sequence>
<dbReference type="FunFam" id="3.40.50.1970:FF:000003">
    <property type="entry name" value="Alcohol dehydrogenase, iron-containing"/>
    <property type="match status" value="1"/>
</dbReference>
<dbReference type="InterPro" id="IPR001670">
    <property type="entry name" value="ADH_Fe/GldA"/>
</dbReference>
<dbReference type="EMBL" id="ADMG01000029">
    <property type="protein sequence ID" value="EKB31267.1"/>
    <property type="molecule type" value="Genomic_DNA"/>
</dbReference>
<dbReference type="GO" id="GO:1990362">
    <property type="term" value="F:butanol dehydrogenase (NAD+) activity"/>
    <property type="evidence" value="ECO:0007669"/>
    <property type="project" value="InterPro"/>
</dbReference>
<keyword evidence="7" id="KW-1185">Reference proteome</keyword>
<dbReference type="Gene3D" id="3.40.50.1970">
    <property type="match status" value="1"/>
</dbReference>
<dbReference type="PATRIC" id="fig|742823.3.peg.1082"/>
<evidence type="ECO:0000313" key="7">
    <source>
        <dbReference type="Proteomes" id="UP000005835"/>
    </source>
</evidence>
<dbReference type="CDD" id="cd08187">
    <property type="entry name" value="BDH"/>
    <property type="match status" value="1"/>
</dbReference>
<keyword evidence="3" id="KW-0560">Oxidoreductase</keyword>
<accession>K1JUD3</accession>
<evidence type="ECO:0000259" key="4">
    <source>
        <dbReference type="Pfam" id="PF00465"/>
    </source>
</evidence>
<dbReference type="GO" id="GO:1990002">
    <property type="term" value="F:methylglyoxal reductase (NADPH) (acetol producing) activity"/>
    <property type="evidence" value="ECO:0007669"/>
    <property type="project" value="TreeGrafter"/>
</dbReference>
<dbReference type="STRING" id="742823.HMPREF9465_01092"/>
<feature type="domain" description="Fe-containing alcohol dehydrogenase-like C-terminal" evidence="5">
    <location>
        <begin position="189"/>
        <end position="386"/>
    </location>
</feature>
<protein>
    <submittedName>
        <fullName evidence="6">Uncharacterized protein</fullName>
    </submittedName>
</protein>
<reference evidence="6 7" key="1">
    <citation type="submission" date="2012-05" db="EMBL/GenBank/DDBJ databases">
        <title>The Genome Sequence of Sutterella wadsworthensis 2_1_59BFAA.</title>
        <authorList>
            <consortium name="The Broad Institute Genome Sequencing Platform"/>
            <person name="Earl A."/>
            <person name="Ward D."/>
            <person name="Feldgarden M."/>
            <person name="Gevers D."/>
            <person name="Daigneault M."/>
            <person name="Strauss J."/>
            <person name="Allen-Vercoe E."/>
            <person name="Walker B."/>
            <person name="Young S.K."/>
            <person name="Zeng Q."/>
            <person name="Gargeya S."/>
            <person name="Fitzgerald M."/>
            <person name="Haas B."/>
            <person name="Abouelleil A."/>
            <person name="Alvarado L."/>
            <person name="Arachchi H.M."/>
            <person name="Berlin A.M."/>
            <person name="Chapman S.B."/>
            <person name="Goldberg J."/>
            <person name="Griggs A."/>
            <person name="Gujja S."/>
            <person name="Hansen M."/>
            <person name="Howarth C."/>
            <person name="Imamovic A."/>
            <person name="Larimer J."/>
            <person name="McCowen C."/>
            <person name="Montmayeur A."/>
            <person name="Murphy C."/>
            <person name="Neiman D."/>
            <person name="Pearson M."/>
            <person name="Priest M."/>
            <person name="Roberts A."/>
            <person name="Saif S."/>
            <person name="Shea T."/>
            <person name="Sisk P."/>
            <person name="Sykes S."/>
            <person name="Wortman J."/>
            <person name="Nusbaum C."/>
            <person name="Birren B."/>
        </authorList>
    </citation>
    <scope>NUCLEOTIDE SEQUENCE [LARGE SCALE GENOMIC DNA]</scope>
    <source>
        <strain evidence="6 7">2_1_59BFAA</strain>
    </source>
</reference>
<comment type="cofactor">
    <cofactor evidence="1">
        <name>Fe cation</name>
        <dbReference type="ChEBI" id="CHEBI:24875"/>
    </cofactor>
</comment>
<dbReference type="InterPro" id="IPR056798">
    <property type="entry name" value="ADH_Fe_C"/>
</dbReference>
<comment type="caution">
    <text evidence="6">The sequence shown here is derived from an EMBL/GenBank/DDBJ whole genome shotgun (WGS) entry which is preliminary data.</text>
</comment>
<comment type="similarity">
    <text evidence="2">Belongs to the iron-containing alcohol dehydrogenase family.</text>
</comment>
<dbReference type="GO" id="GO:0008106">
    <property type="term" value="F:alcohol dehydrogenase (NADP+) activity"/>
    <property type="evidence" value="ECO:0007669"/>
    <property type="project" value="TreeGrafter"/>
</dbReference>
<dbReference type="InterPro" id="IPR044731">
    <property type="entry name" value="BDH-like"/>
</dbReference>
<dbReference type="PANTHER" id="PTHR43633">
    <property type="entry name" value="ALCOHOL DEHYDROGENASE YQHD"/>
    <property type="match status" value="1"/>
</dbReference>
<evidence type="ECO:0000256" key="1">
    <source>
        <dbReference type="ARBA" id="ARBA00001962"/>
    </source>
</evidence>
<dbReference type="GO" id="GO:0046872">
    <property type="term" value="F:metal ion binding"/>
    <property type="evidence" value="ECO:0007669"/>
    <property type="project" value="InterPro"/>
</dbReference>
<evidence type="ECO:0000313" key="6">
    <source>
        <dbReference type="EMBL" id="EKB31267.1"/>
    </source>
</evidence>
<dbReference type="Gene3D" id="1.20.1090.10">
    <property type="entry name" value="Dehydroquinate synthase-like - alpha domain"/>
    <property type="match status" value="1"/>
</dbReference>
<feature type="domain" description="Alcohol dehydrogenase iron-type/glycerol dehydrogenase GldA" evidence="4">
    <location>
        <begin position="9"/>
        <end position="177"/>
    </location>
</feature>